<reference evidence="2 3" key="1">
    <citation type="submission" date="2005-09" db="EMBL/GenBank/DDBJ databases">
        <authorList>
            <person name="Mural R.J."/>
            <person name="Li P.W."/>
            <person name="Adams M.D."/>
            <person name="Amanatides P.G."/>
            <person name="Baden-Tillson H."/>
            <person name="Barnstead M."/>
            <person name="Chin S.H."/>
            <person name="Dew I."/>
            <person name="Evans C.A."/>
            <person name="Ferriera S."/>
            <person name="Flanigan M."/>
            <person name="Fosler C."/>
            <person name="Glodek A."/>
            <person name="Gu Z."/>
            <person name="Holt R.A."/>
            <person name="Jennings D."/>
            <person name="Kraft C.L."/>
            <person name="Lu F."/>
            <person name="Nguyen T."/>
            <person name="Nusskern D.R."/>
            <person name="Pfannkoch C.M."/>
            <person name="Sitter C."/>
            <person name="Sutton G.G."/>
            <person name="Venter J.C."/>
            <person name="Wang Z."/>
            <person name="Woodage T."/>
            <person name="Zheng X.H."/>
            <person name="Zhong F."/>
        </authorList>
    </citation>
    <scope>NUCLEOTIDE SEQUENCE [LARGE SCALE GENOMIC DNA]</scope>
    <source>
        <strain>BN</strain>
        <strain evidence="3">Sprague-Dawley</strain>
    </source>
</reference>
<evidence type="ECO:0000313" key="3">
    <source>
        <dbReference type="Proteomes" id="UP000234681"/>
    </source>
</evidence>
<sequence>METLCGGFQGTKAPSSSSLENISNPLLGSCGLWQLDRSWSHLGRENLN</sequence>
<gene>
    <name evidence="2" type="ORF">rCG_60170</name>
</gene>
<name>A6HTE5_RAT</name>
<dbReference type="EMBL" id="CH473950">
    <property type="protein sequence ID" value="EDM15577.1"/>
    <property type="molecule type" value="Genomic_DNA"/>
</dbReference>
<evidence type="ECO:0000256" key="1">
    <source>
        <dbReference type="SAM" id="MobiDB-lite"/>
    </source>
</evidence>
<proteinExistence type="predicted"/>
<evidence type="ECO:0000313" key="2">
    <source>
        <dbReference type="EMBL" id="EDM15577.1"/>
    </source>
</evidence>
<dbReference type="AlphaFoldDB" id="A6HTE5"/>
<protein>
    <submittedName>
        <fullName evidence="2">RCG60170</fullName>
    </submittedName>
</protein>
<dbReference type="Proteomes" id="UP000234681">
    <property type="component" value="Chromosome 7"/>
</dbReference>
<feature type="region of interest" description="Disordered" evidence="1">
    <location>
        <begin position="1"/>
        <end position="20"/>
    </location>
</feature>
<accession>A6HTE5</accession>
<organism evidence="2 3">
    <name type="scientific">Rattus norvegicus</name>
    <name type="common">Rat</name>
    <dbReference type="NCBI Taxonomy" id="10116"/>
    <lineage>
        <taxon>Eukaryota</taxon>
        <taxon>Metazoa</taxon>
        <taxon>Chordata</taxon>
        <taxon>Craniata</taxon>
        <taxon>Vertebrata</taxon>
        <taxon>Euteleostomi</taxon>
        <taxon>Mammalia</taxon>
        <taxon>Eutheria</taxon>
        <taxon>Euarchontoglires</taxon>
        <taxon>Glires</taxon>
        <taxon>Rodentia</taxon>
        <taxon>Myomorpha</taxon>
        <taxon>Muroidea</taxon>
        <taxon>Muridae</taxon>
        <taxon>Murinae</taxon>
        <taxon>Rattus</taxon>
    </lineage>
</organism>